<protein>
    <submittedName>
        <fullName evidence="1">Uncharacterized protein</fullName>
    </submittedName>
</protein>
<keyword evidence="2" id="KW-1185">Reference proteome</keyword>
<evidence type="ECO:0000313" key="1">
    <source>
        <dbReference type="EMBL" id="KIL68009.1"/>
    </source>
</evidence>
<proteinExistence type="predicted"/>
<name>A0A0C2TLN6_AMAMK</name>
<accession>A0A0C2TLN6</accession>
<dbReference type="AlphaFoldDB" id="A0A0C2TLN6"/>
<reference evidence="1 2" key="1">
    <citation type="submission" date="2014-04" db="EMBL/GenBank/DDBJ databases">
        <title>Evolutionary Origins and Diversification of the Mycorrhizal Mutualists.</title>
        <authorList>
            <consortium name="DOE Joint Genome Institute"/>
            <consortium name="Mycorrhizal Genomics Consortium"/>
            <person name="Kohler A."/>
            <person name="Kuo A."/>
            <person name="Nagy L.G."/>
            <person name="Floudas D."/>
            <person name="Copeland A."/>
            <person name="Barry K.W."/>
            <person name="Cichocki N."/>
            <person name="Veneault-Fourrey C."/>
            <person name="LaButti K."/>
            <person name="Lindquist E.A."/>
            <person name="Lipzen A."/>
            <person name="Lundell T."/>
            <person name="Morin E."/>
            <person name="Murat C."/>
            <person name="Riley R."/>
            <person name="Ohm R."/>
            <person name="Sun H."/>
            <person name="Tunlid A."/>
            <person name="Henrissat B."/>
            <person name="Grigoriev I.V."/>
            <person name="Hibbett D.S."/>
            <person name="Martin F."/>
        </authorList>
    </citation>
    <scope>NUCLEOTIDE SEQUENCE [LARGE SCALE GENOMIC DNA]</scope>
    <source>
        <strain evidence="1 2">Koide BX008</strain>
    </source>
</reference>
<feature type="non-terminal residue" evidence="1">
    <location>
        <position position="1"/>
    </location>
</feature>
<organism evidence="1 2">
    <name type="scientific">Amanita muscaria (strain Koide BX008)</name>
    <dbReference type="NCBI Taxonomy" id="946122"/>
    <lineage>
        <taxon>Eukaryota</taxon>
        <taxon>Fungi</taxon>
        <taxon>Dikarya</taxon>
        <taxon>Basidiomycota</taxon>
        <taxon>Agaricomycotina</taxon>
        <taxon>Agaricomycetes</taxon>
        <taxon>Agaricomycetidae</taxon>
        <taxon>Agaricales</taxon>
        <taxon>Pluteineae</taxon>
        <taxon>Amanitaceae</taxon>
        <taxon>Amanita</taxon>
    </lineage>
</organism>
<dbReference type="EMBL" id="KN818230">
    <property type="protein sequence ID" value="KIL68009.1"/>
    <property type="molecule type" value="Genomic_DNA"/>
</dbReference>
<evidence type="ECO:0000313" key="2">
    <source>
        <dbReference type="Proteomes" id="UP000054549"/>
    </source>
</evidence>
<dbReference type="Proteomes" id="UP000054549">
    <property type="component" value="Unassembled WGS sequence"/>
</dbReference>
<gene>
    <name evidence="1" type="ORF">M378DRAFT_159262</name>
</gene>
<dbReference type="HOGENOM" id="CLU_2580169_0_0_1"/>
<dbReference type="InParanoid" id="A0A0C2TLN6"/>
<sequence>SPLPGNSLLVAPVRDFVDGNSPVFAQAYLHIKSRKLKSNWSKRMRITVTPDHPRDQRDQQRTEMGHGRAYTMLGLGTVIQD</sequence>